<evidence type="ECO:0000256" key="2">
    <source>
        <dbReference type="SAM" id="Phobius"/>
    </source>
</evidence>
<dbReference type="PANTHER" id="PTHR32309">
    <property type="entry name" value="TYROSINE-PROTEIN KINASE"/>
    <property type="match status" value="1"/>
</dbReference>
<accession>A0A9W6H627</accession>
<evidence type="ECO:0008006" key="5">
    <source>
        <dbReference type="Google" id="ProtNLM"/>
    </source>
</evidence>
<evidence type="ECO:0000313" key="3">
    <source>
        <dbReference type="EMBL" id="GLJ63021.1"/>
    </source>
</evidence>
<feature type="transmembrane region" description="Helical" evidence="2">
    <location>
        <begin position="25"/>
        <end position="43"/>
    </location>
</feature>
<proteinExistence type="predicted"/>
<protein>
    <recommendedName>
        <fullName evidence="5">Subunit length determinant protein</fullName>
    </recommendedName>
</protein>
<evidence type="ECO:0000313" key="4">
    <source>
        <dbReference type="Proteomes" id="UP001142462"/>
    </source>
</evidence>
<name>A0A9W6H627_9MICO</name>
<feature type="region of interest" description="Disordered" evidence="1">
    <location>
        <begin position="467"/>
        <end position="495"/>
    </location>
</feature>
<feature type="compositionally biased region" description="Basic and acidic residues" evidence="1">
    <location>
        <begin position="485"/>
        <end position="495"/>
    </location>
</feature>
<comment type="caution">
    <text evidence="3">The sequence shown here is derived from an EMBL/GenBank/DDBJ whole genome shotgun (WGS) entry which is preliminary data.</text>
</comment>
<keyword evidence="4" id="KW-1185">Reference proteome</keyword>
<keyword evidence="2" id="KW-0472">Membrane</keyword>
<keyword evidence="2" id="KW-0812">Transmembrane</keyword>
<dbReference type="InterPro" id="IPR050445">
    <property type="entry name" value="Bact_polysacc_biosynth/exp"/>
</dbReference>
<keyword evidence="2" id="KW-1133">Transmembrane helix</keyword>
<organism evidence="3 4">
    <name type="scientific">Microbacterium barkeri</name>
    <dbReference type="NCBI Taxonomy" id="33917"/>
    <lineage>
        <taxon>Bacteria</taxon>
        <taxon>Bacillati</taxon>
        <taxon>Actinomycetota</taxon>
        <taxon>Actinomycetes</taxon>
        <taxon>Micrococcales</taxon>
        <taxon>Microbacteriaceae</taxon>
        <taxon>Microbacterium</taxon>
    </lineage>
</organism>
<evidence type="ECO:0000256" key="1">
    <source>
        <dbReference type="SAM" id="MobiDB-lite"/>
    </source>
</evidence>
<dbReference type="RefSeq" id="WP_271174701.1">
    <property type="nucleotide sequence ID" value="NZ_BSEJ01000022.1"/>
</dbReference>
<gene>
    <name evidence="3" type="ORF">GCM10017576_31520</name>
</gene>
<sequence length="495" mass="51319">MSDTAHTTTLGLDHYARVLRRQWRLVVAAIAIGAIAAIAYLLVAPQRITATTDVNLSVITTDPFNPQRAASGLLDDATEAAIARSYVVAERAAALLGDADATREIHDTVDVTISEGGTIAHVSATAATRALAIERADSVAAAYLAYRSEQAESRLDVMVSGLSTRIDELDAQLAEANAAIADAGSGAAQATSDREQILLELEGLLSQRNALQSVDTSGGSVLTGAADNPIDSAPPRYTTAATGIGIGAIVGILLAFLREPFDGRLRSGAEITRALGARVLATLRTPHPRTPLEAPDAEAMRIARERMLADLPAGARAVAVLDDTSSEGAVATGLAMATAQSGFAVRLVLPHPSERRLAVLRSAGAAPRAAVPGLSVRFGRADLHGEARTAEARVAVESAPEGTLVMLAVPVSAGTADLLAALRLADAVVVVLQEGASRRTTAAALRDESATAGVPLIGAVVVPRERRRSRRRAGRREVAPAADETPAREEYADAV</sequence>
<dbReference type="PANTHER" id="PTHR32309:SF31">
    <property type="entry name" value="CAPSULAR EXOPOLYSACCHARIDE FAMILY"/>
    <property type="match status" value="1"/>
</dbReference>
<dbReference type="AlphaFoldDB" id="A0A9W6H627"/>
<reference evidence="3" key="2">
    <citation type="submission" date="2023-01" db="EMBL/GenBank/DDBJ databases">
        <authorList>
            <person name="Sun Q."/>
            <person name="Evtushenko L."/>
        </authorList>
    </citation>
    <scope>NUCLEOTIDE SEQUENCE</scope>
    <source>
        <strain evidence="3">VKM Ac-1020</strain>
    </source>
</reference>
<dbReference type="Proteomes" id="UP001142462">
    <property type="component" value="Unassembled WGS sequence"/>
</dbReference>
<dbReference type="EMBL" id="BSEJ01000022">
    <property type="protein sequence ID" value="GLJ63021.1"/>
    <property type="molecule type" value="Genomic_DNA"/>
</dbReference>
<reference evidence="3" key="1">
    <citation type="journal article" date="2014" name="Int. J. Syst. Evol. Microbiol.">
        <title>Complete genome sequence of Corynebacterium casei LMG S-19264T (=DSM 44701T), isolated from a smear-ripened cheese.</title>
        <authorList>
            <consortium name="US DOE Joint Genome Institute (JGI-PGF)"/>
            <person name="Walter F."/>
            <person name="Albersmeier A."/>
            <person name="Kalinowski J."/>
            <person name="Ruckert C."/>
        </authorList>
    </citation>
    <scope>NUCLEOTIDE SEQUENCE</scope>
    <source>
        <strain evidence="3">VKM Ac-1020</strain>
    </source>
</reference>